<reference evidence="4 5" key="1">
    <citation type="submission" date="2015-04" db="EMBL/GenBank/DDBJ databases">
        <title>The complete genome sequence of the hyperthermophilic, obligate iron-reducing archaeon Geoglobus ahangari strain 234T.</title>
        <authorList>
            <person name="Manzella M.P."/>
            <person name="Holmes D.E."/>
            <person name="Rocheleau J.M."/>
            <person name="Chung A."/>
            <person name="Reguera G."/>
            <person name="Kashefi K."/>
        </authorList>
    </citation>
    <scope>NUCLEOTIDE SEQUENCE [LARGE SCALE GENOMIC DNA]</scope>
    <source>
        <strain evidence="4 5">234</strain>
    </source>
</reference>
<dbReference type="GeneID" id="24804542"/>
<dbReference type="GO" id="GO:0005886">
    <property type="term" value="C:plasma membrane"/>
    <property type="evidence" value="ECO:0007669"/>
    <property type="project" value="InterPro"/>
</dbReference>
<dbReference type="GO" id="GO:0020037">
    <property type="term" value="F:heme binding"/>
    <property type="evidence" value="ECO:0007669"/>
    <property type="project" value="InterPro"/>
</dbReference>
<dbReference type="InterPro" id="IPR004329">
    <property type="entry name" value="CcmE"/>
</dbReference>
<organism evidence="4 5">
    <name type="scientific">Geoglobus ahangari</name>
    <dbReference type="NCBI Taxonomy" id="113653"/>
    <lineage>
        <taxon>Archaea</taxon>
        <taxon>Methanobacteriati</taxon>
        <taxon>Methanobacteriota</taxon>
        <taxon>Archaeoglobi</taxon>
        <taxon>Archaeoglobales</taxon>
        <taxon>Archaeoglobaceae</taxon>
        <taxon>Geoglobus</taxon>
    </lineage>
</organism>
<keyword evidence="2 3" id="KW-0472">Membrane</keyword>
<evidence type="ECO:0000256" key="2">
    <source>
        <dbReference type="ARBA" id="ARBA00023136"/>
    </source>
</evidence>
<dbReference type="Gene3D" id="2.40.50.140">
    <property type="entry name" value="Nucleic acid-binding proteins"/>
    <property type="match status" value="1"/>
</dbReference>
<dbReference type="InterPro" id="IPR012340">
    <property type="entry name" value="NA-bd_OB-fold"/>
</dbReference>
<dbReference type="OrthoDB" id="51447at2157"/>
<dbReference type="InterPro" id="IPR036127">
    <property type="entry name" value="CcmE-like_sf"/>
</dbReference>
<accession>A0A0F7DBA5</accession>
<evidence type="ECO:0000313" key="5">
    <source>
        <dbReference type="Proteomes" id="UP000034723"/>
    </source>
</evidence>
<dbReference type="AlphaFoldDB" id="A0A0F7DBA5"/>
<dbReference type="InParanoid" id="A0A0F7DBA5"/>
<keyword evidence="3" id="KW-1133">Transmembrane helix</keyword>
<keyword evidence="3" id="KW-0812">Transmembrane</keyword>
<dbReference type="KEGG" id="gah:GAH_01977"/>
<comment type="subcellular location">
    <subcellularLocation>
        <location evidence="1">Membrane</location>
    </subcellularLocation>
</comment>
<dbReference type="HOGENOM" id="CLU_079503_3_3_2"/>
<protein>
    <submittedName>
        <fullName evidence="4">Cytochrome c-type biogenesis protein CcmE</fullName>
    </submittedName>
</protein>
<evidence type="ECO:0000313" key="4">
    <source>
        <dbReference type="EMBL" id="AKG90751.1"/>
    </source>
</evidence>
<evidence type="ECO:0000256" key="1">
    <source>
        <dbReference type="ARBA" id="ARBA00004370"/>
    </source>
</evidence>
<gene>
    <name evidence="4" type="ORF">GAH_01977</name>
</gene>
<dbReference type="SUPFAM" id="SSF82093">
    <property type="entry name" value="Heme chaperone CcmE"/>
    <property type="match status" value="1"/>
</dbReference>
<dbReference type="GO" id="GO:0017004">
    <property type="term" value="P:cytochrome complex assembly"/>
    <property type="evidence" value="ECO:0007669"/>
    <property type="project" value="InterPro"/>
</dbReference>
<proteinExistence type="predicted"/>
<dbReference type="RefSeq" id="WP_048096451.1">
    <property type="nucleotide sequence ID" value="NZ_CP011267.1"/>
</dbReference>
<dbReference type="GO" id="GO:0017003">
    <property type="term" value="P:protein-heme linkage"/>
    <property type="evidence" value="ECO:0007669"/>
    <property type="project" value="InterPro"/>
</dbReference>
<keyword evidence="5" id="KW-1185">Reference proteome</keyword>
<name>A0A0F7DBA5_9EURY</name>
<dbReference type="STRING" id="113653.GAH_01977"/>
<dbReference type="Pfam" id="PF03100">
    <property type="entry name" value="CcmE"/>
    <property type="match status" value="1"/>
</dbReference>
<sequence length="129" mass="14240">MDKSGKIKLLIGVSLIAFSILVIVSFNQGISPYLTVTQVMEKGYAENVQVNGTIVPNSTVYFFENNTRVFKLTDGKNTIVVKYTGAVSNYQEGIPAVVKGDYRDGVFYAEELLLKCPSKYQVGENKEVS</sequence>
<dbReference type="Proteomes" id="UP000034723">
    <property type="component" value="Chromosome"/>
</dbReference>
<evidence type="ECO:0000256" key="3">
    <source>
        <dbReference type="SAM" id="Phobius"/>
    </source>
</evidence>
<dbReference type="EMBL" id="CP011267">
    <property type="protein sequence ID" value="AKG90751.1"/>
    <property type="molecule type" value="Genomic_DNA"/>
</dbReference>
<feature type="transmembrane region" description="Helical" evidence="3">
    <location>
        <begin position="7"/>
        <end position="26"/>
    </location>
</feature>